<dbReference type="AlphaFoldDB" id="A0AAD7WAU2"/>
<sequence length="96" mass="10358">MNKANPNKANRANKQQRGVTAARSGASRRRPGCVLIAKTIIAPRDRGAGSRRAGHHLALFITFVFLALRGRADGGVTHSQTVERTFGQFVDAVYGL</sequence>
<protein>
    <submittedName>
        <fullName evidence="2">Uncharacterized protein</fullName>
    </submittedName>
</protein>
<feature type="region of interest" description="Disordered" evidence="1">
    <location>
        <begin position="1"/>
        <end position="28"/>
    </location>
</feature>
<gene>
    <name evidence="2" type="ORF">AAFF_G00123650</name>
</gene>
<proteinExistence type="predicted"/>
<evidence type="ECO:0000256" key="1">
    <source>
        <dbReference type="SAM" id="MobiDB-lite"/>
    </source>
</evidence>
<dbReference type="EMBL" id="JAINUG010000186">
    <property type="protein sequence ID" value="KAJ8389159.1"/>
    <property type="molecule type" value="Genomic_DNA"/>
</dbReference>
<feature type="compositionally biased region" description="Low complexity" evidence="1">
    <location>
        <begin position="1"/>
        <end position="25"/>
    </location>
</feature>
<accession>A0AAD7WAU2</accession>
<evidence type="ECO:0000313" key="2">
    <source>
        <dbReference type="EMBL" id="KAJ8389159.1"/>
    </source>
</evidence>
<organism evidence="2 3">
    <name type="scientific">Aldrovandia affinis</name>
    <dbReference type="NCBI Taxonomy" id="143900"/>
    <lineage>
        <taxon>Eukaryota</taxon>
        <taxon>Metazoa</taxon>
        <taxon>Chordata</taxon>
        <taxon>Craniata</taxon>
        <taxon>Vertebrata</taxon>
        <taxon>Euteleostomi</taxon>
        <taxon>Actinopterygii</taxon>
        <taxon>Neopterygii</taxon>
        <taxon>Teleostei</taxon>
        <taxon>Notacanthiformes</taxon>
        <taxon>Halosauridae</taxon>
        <taxon>Aldrovandia</taxon>
    </lineage>
</organism>
<comment type="caution">
    <text evidence="2">The sequence shown here is derived from an EMBL/GenBank/DDBJ whole genome shotgun (WGS) entry which is preliminary data.</text>
</comment>
<reference evidence="2" key="1">
    <citation type="journal article" date="2023" name="Science">
        <title>Genome structures resolve the early diversification of teleost fishes.</title>
        <authorList>
            <person name="Parey E."/>
            <person name="Louis A."/>
            <person name="Montfort J."/>
            <person name="Bouchez O."/>
            <person name="Roques C."/>
            <person name="Iampietro C."/>
            <person name="Lluch J."/>
            <person name="Castinel A."/>
            <person name="Donnadieu C."/>
            <person name="Desvignes T."/>
            <person name="Floi Bucao C."/>
            <person name="Jouanno E."/>
            <person name="Wen M."/>
            <person name="Mejri S."/>
            <person name="Dirks R."/>
            <person name="Jansen H."/>
            <person name="Henkel C."/>
            <person name="Chen W.J."/>
            <person name="Zahm M."/>
            <person name="Cabau C."/>
            <person name="Klopp C."/>
            <person name="Thompson A.W."/>
            <person name="Robinson-Rechavi M."/>
            <person name="Braasch I."/>
            <person name="Lecointre G."/>
            <person name="Bobe J."/>
            <person name="Postlethwait J.H."/>
            <person name="Berthelot C."/>
            <person name="Roest Crollius H."/>
            <person name="Guiguen Y."/>
        </authorList>
    </citation>
    <scope>NUCLEOTIDE SEQUENCE</scope>
    <source>
        <strain evidence="2">NC1722</strain>
    </source>
</reference>
<name>A0AAD7WAU2_9TELE</name>
<evidence type="ECO:0000313" key="3">
    <source>
        <dbReference type="Proteomes" id="UP001221898"/>
    </source>
</evidence>
<dbReference type="Proteomes" id="UP001221898">
    <property type="component" value="Unassembled WGS sequence"/>
</dbReference>
<keyword evidence="3" id="KW-1185">Reference proteome</keyword>